<feature type="region of interest" description="Disordered" evidence="1">
    <location>
        <begin position="1"/>
        <end position="88"/>
    </location>
</feature>
<evidence type="ECO:0000313" key="2">
    <source>
        <dbReference type="EMBL" id="KAF0526964.1"/>
    </source>
</evidence>
<evidence type="ECO:0000313" key="3">
    <source>
        <dbReference type="Proteomes" id="UP000439903"/>
    </source>
</evidence>
<protein>
    <submittedName>
        <fullName evidence="2">Uncharacterized protein</fullName>
    </submittedName>
</protein>
<proteinExistence type="predicted"/>
<feature type="compositionally biased region" description="Polar residues" evidence="1">
    <location>
        <begin position="11"/>
        <end position="22"/>
    </location>
</feature>
<keyword evidence="3" id="KW-1185">Reference proteome</keyword>
<accession>A0A8H4ASA1</accession>
<evidence type="ECO:0000256" key="1">
    <source>
        <dbReference type="SAM" id="MobiDB-lite"/>
    </source>
</evidence>
<dbReference type="EMBL" id="WTPW01000282">
    <property type="protein sequence ID" value="KAF0526964.1"/>
    <property type="molecule type" value="Genomic_DNA"/>
</dbReference>
<organism evidence="2 3">
    <name type="scientific">Gigaspora margarita</name>
    <dbReference type="NCBI Taxonomy" id="4874"/>
    <lineage>
        <taxon>Eukaryota</taxon>
        <taxon>Fungi</taxon>
        <taxon>Fungi incertae sedis</taxon>
        <taxon>Mucoromycota</taxon>
        <taxon>Glomeromycotina</taxon>
        <taxon>Glomeromycetes</taxon>
        <taxon>Diversisporales</taxon>
        <taxon>Gigasporaceae</taxon>
        <taxon>Gigaspora</taxon>
    </lineage>
</organism>
<dbReference type="AlphaFoldDB" id="A0A8H4ASA1"/>
<reference evidence="2 3" key="1">
    <citation type="journal article" date="2019" name="Environ. Microbiol.">
        <title>At the nexus of three kingdoms: the genome of the mycorrhizal fungus Gigaspora margarita provides insights into plant, endobacterial and fungal interactions.</title>
        <authorList>
            <person name="Venice F."/>
            <person name="Ghignone S."/>
            <person name="Salvioli di Fossalunga A."/>
            <person name="Amselem J."/>
            <person name="Novero M."/>
            <person name="Xianan X."/>
            <person name="Sedzielewska Toro K."/>
            <person name="Morin E."/>
            <person name="Lipzen A."/>
            <person name="Grigoriev I.V."/>
            <person name="Henrissat B."/>
            <person name="Martin F.M."/>
            <person name="Bonfante P."/>
        </authorList>
    </citation>
    <scope>NUCLEOTIDE SEQUENCE [LARGE SCALE GENOMIC DNA]</scope>
    <source>
        <strain evidence="2 3">BEG34</strain>
    </source>
</reference>
<dbReference type="OrthoDB" id="2320881at2759"/>
<comment type="caution">
    <text evidence="2">The sequence shown here is derived from an EMBL/GenBank/DDBJ whole genome shotgun (WGS) entry which is preliminary data.</text>
</comment>
<feature type="compositionally biased region" description="Basic and acidic residues" evidence="1">
    <location>
        <begin position="27"/>
        <end position="88"/>
    </location>
</feature>
<sequence>MSKSAHRDTISHISNMAHSYSNAKGGEQPHELHDKYVHPSAYHDPKIPSDPRERESRKQRMDKEIEAEEREILKRKNESQSKKMPAKE</sequence>
<name>A0A8H4ASA1_GIGMA</name>
<gene>
    <name evidence="2" type="ORF">F8M41_013845</name>
</gene>
<feature type="compositionally biased region" description="Basic and acidic residues" evidence="1">
    <location>
        <begin position="1"/>
        <end position="10"/>
    </location>
</feature>
<dbReference type="Proteomes" id="UP000439903">
    <property type="component" value="Unassembled WGS sequence"/>
</dbReference>